<dbReference type="InterPro" id="IPR050951">
    <property type="entry name" value="Retrovirus_Pol_polyprotein"/>
</dbReference>
<gene>
    <name evidence="2" type="ORF">SKAU_G00137650</name>
</gene>
<dbReference type="PANTHER" id="PTHR37984:SF9">
    <property type="entry name" value="INTEGRASE CATALYTIC DOMAIN-CONTAINING PROTEIN"/>
    <property type="match status" value="1"/>
</dbReference>
<comment type="caution">
    <text evidence="2">The sequence shown here is derived from an EMBL/GenBank/DDBJ whole genome shotgun (WGS) entry which is preliminary data.</text>
</comment>
<evidence type="ECO:0000313" key="2">
    <source>
        <dbReference type="EMBL" id="KAJ8364934.1"/>
    </source>
</evidence>
<feature type="region of interest" description="Disordered" evidence="1">
    <location>
        <begin position="198"/>
        <end position="241"/>
    </location>
</feature>
<dbReference type="PANTHER" id="PTHR37984">
    <property type="entry name" value="PROTEIN CBG26694"/>
    <property type="match status" value="1"/>
</dbReference>
<dbReference type="OrthoDB" id="775972at2759"/>
<dbReference type="Proteomes" id="UP001152622">
    <property type="component" value="Chromosome 4"/>
</dbReference>
<reference evidence="2" key="1">
    <citation type="journal article" date="2023" name="Science">
        <title>Genome structures resolve the early diversification of teleost fishes.</title>
        <authorList>
            <person name="Parey E."/>
            <person name="Louis A."/>
            <person name="Montfort J."/>
            <person name="Bouchez O."/>
            <person name="Roques C."/>
            <person name="Iampietro C."/>
            <person name="Lluch J."/>
            <person name="Castinel A."/>
            <person name="Donnadieu C."/>
            <person name="Desvignes T."/>
            <person name="Floi Bucao C."/>
            <person name="Jouanno E."/>
            <person name="Wen M."/>
            <person name="Mejri S."/>
            <person name="Dirks R."/>
            <person name="Jansen H."/>
            <person name="Henkel C."/>
            <person name="Chen W.J."/>
            <person name="Zahm M."/>
            <person name="Cabau C."/>
            <person name="Klopp C."/>
            <person name="Thompson A.W."/>
            <person name="Robinson-Rechavi M."/>
            <person name="Braasch I."/>
            <person name="Lecointre G."/>
            <person name="Bobe J."/>
            <person name="Postlethwait J.H."/>
            <person name="Berthelot C."/>
            <person name="Roest Crollius H."/>
            <person name="Guiguen Y."/>
        </authorList>
    </citation>
    <scope>NUCLEOTIDE SEQUENCE</scope>
    <source>
        <strain evidence="2">WJC10195</strain>
    </source>
</reference>
<dbReference type="EMBL" id="JAINUF010000004">
    <property type="protein sequence ID" value="KAJ8364934.1"/>
    <property type="molecule type" value="Genomic_DNA"/>
</dbReference>
<sequence>MRLMRFNQVAEYAPGKTLVVADALSRSPQRETEHSGDSHTDVECYVAAVVSSVPASPQKMDSIRAETAADEQLQEVIRSPHSSTGVSPAELLMGRQIRITLPTLAKNLQPKWPGRQRVQARDTIEKEKQTYYDNKRHGVRQLTPLQHGDHVLTELYNQKTWTTPAVVTSESTTQRSYIIETEKGALLRRNRRHLQVVPVSGSPEQENAKPHNDPPDIQVSPKHSSHSPRVDTDGLFHTRSGQLVKPVQRLEF</sequence>
<dbReference type="AlphaFoldDB" id="A0A9Q1FS19"/>
<keyword evidence="3" id="KW-1185">Reference proteome</keyword>
<protein>
    <submittedName>
        <fullName evidence="2">Uncharacterized protein</fullName>
    </submittedName>
</protein>
<evidence type="ECO:0000313" key="3">
    <source>
        <dbReference type="Proteomes" id="UP001152622"/>
    </source>
</evidence>
<organism evidence="2 3">
    <name type="scientific">Synaphobranchus kaupii</name>
    <name type="common">Kaup's arrowtooth eel</name>
    <dbReference type="NCBI Taxonomy" id="118154"/>
    <lineage>
        <taxon>Eukaryota</taxon>
        <taxon>Metazoa</taxon>
        <taxon>Chordata</taxon>
        <taxon>Craniata</taxon>
        <taxon>Vertebrata</taxon>
        <taxon>Euteleostomi</taxon>
        <taxon>Actinopterygii</taxon>
        <taxon>Neopterygii</taxon>
        <taxon>Teleostei</taxon>
        <taxon>Anguilliformes</taxon>
        <taxon>Synaphobranchidae</taxon>
        <taxon>Synaphobranchus</taxon>
    </lineage>
</organism>
<proteinExistence type="predicted"/>
<accession>A0A9Q1FS19</accession>
<evidence type="ECO:0000256" key="1">
    <source>
        <dbReference type="SAM" id="MobiDB-lite"/>
    </source>
</evidence>
<name>A0A9Q1FS19_SYNKA</name>